<dbReference type="Proteomes" id="UP001597111">
    <property type="component" value="Unassembled WGS sequence"/>
</dbReference>
<dbReference type="AlphaFoldDB" id="A0ABD6BAX9"/>
<evidence type="ECO:0000313" key="2">
    <source>
        <dbReference type="Proteomes" id="UP001597111"/>
    </source>
</evidence>
<dbReference type="EMBL" id="JBHUDH010000258">
    <property type="protein sequence ID" value="MFD1527802.1"/>
    <property type="molecule type" value="Genomic_DNA"/>
</dbReference>
<reference evidence="1 2" key="1">
    <citation type="journal article" date="2019" name="Int. J. Syst. Evol. Microbiol.">
        <title>The Global Catalogue of Microorganisms (GCM) 10K type strain sequencing project: providing services to taxonomists for standard genome sequencing and annotation.</title>
        <authorList>
            <consortium name="The Broad Institute Genomics Platform"/>
            <consortium name="The Broad Institute Genome Sequencing Center for Infectious Disease"/>
            <person name="Wu L."/>
            <person name="Ma J."/>
        </authorList>
    </citation>
    <scope>NUCLEOTIDE SEQUENCE [LARGE SCALE GENOMIC DNA]</scope>
    <source>
        <strain evidence="1 2">CGMCC 1.12285</strain>
    </source>
</reference>
<sequence>MRAGEFFREKFGVLFWRSSERREDLSKSKALEITESDLSRCQKETRYLRAEIDCSDDEMVEKRVHSLRNQIQSIDDTLESIEKEY</sequence>
<name>A0ABD6BAX9_9EURY</name>
<proteinExistence type="predicted"/>
<keyword evidence="2" id="KW-1185">Reference proteome</keyword>
<protein>
    <submittedName>
        <fullName evidence="1">Uncharacterized protein</fullName>
    </submittedName>
</protein>
<comment type="caution">
    <text evidence="1">The sequence shown here is derived from an EMBL/GenBank/DDBJ whole genome shotgun (WGS) entry which is preliminary data.</text>
</comment>
<organism evidence="1 2">
    <name type="scientific">Halolamina salina</name>
    <dbReference type="NCBI Taxonomy" id="1220023"/>
    <lineage>
        <taxon>Archaea</taxon>
        <taxon>Methanobacteriati</taxon>
        <taxon>Methanobacteriota</taxon>
        <taxon>Stenosarchaea group</taxon>
        <taxon>Halobacteria</taxon>
        <taxon>Halobacteriales</taxon>
        <taxon>Haloferacaceae</taxon>
    </lineage>
</organism>
<evidence type="ECO:0000313" key="1">
    <source>
        <dbReference type="EMBL" id="MFD1527802.1"/>
    </source>
</evidence>
<dbReference type="RefSeq" id="WP_379730415.1">
    <property type="nucleotide sequence ID" value="NZ_JBHSWZ010000003.1"/>
</dbReference>
<gene>
    <name evidence="1" type="ORF">ACFR9S_16095</name>
</gene>
<accession>A0ABD6BAX9</accession>